<dbReference type="PANTHER" id="PTHR37815:SF3">
    <property type="entry name" value="UPF0397 PROTEIN SPR0429"/>
    <property type="match status" value="1"/>
</dbReference>
<feature type="transmembrane region" description="Helical" evidence="3">
    <location>
        <begin position="76"/>
        <end position="94"/>
    </location>
</feature>
<accession>A0ABV9JAE0</accession>
<keyword evidence="1 3" id="KW-0812">Transmembrane</keyword>
<dbReference type="Gene3D" id="1.10.1760.20">
    <property type="match status" value="1"/>
</dbReference>
<evidence type="ECO:0000256" key="3">
    <source>
        <dbReference type="SAM" id="Phobius"/>
    </source>
</evidence>
<evidence type="ECO:0000256" key="1">
    <source>
        <dbReference type="ARBA" id="ARBA00022692"/>
    </source>
</evidence>
<keyword evidence="5" id="KW-1185">Reference proteome</keyword>
<dbReference type="PANTHER" id="PTHR37815">
    <property type="entry name" value="UPF0397 PROTEIN BC_2624-RELATED"/>
    <property type="match status" value="1"/>
</dbReference>
<sequence length="164" mass="17648">MKKYTTQKIALLGLLAAATFVLGRFLQIPIPAVNGYVTLLDAGIFTVALSFGKKEGAIVGGLAAFLSDLTSGYPQWMLFSLVIHGLQGYFGAFFKYRVLNWSVSGVIMVGGYFLATWLLYGFVAAINPLTNIPNIIQTTVGYIVGALIAKLLERTGILHGLAKN</sequence>
<evidence type="ECO:0000313" key="4">
    <source>
        <dbReference type="EMBL" id="MFC4651351.1"/>
    </source>
</evidence>
<name>A0ABV9JAE0_9LACT</name>
<dbReference type="RefSeq" id="WP_213534589.1">
    <property type="nucleotide sequence ID" value="NZ_BOVQ01000003.1"/>
</dbReference>
<keyword evidence="3" id="KW-0472">Membrane</keyword>
<organism evidence="4 5">
    <name type="scientific">Lactococcus nasutitermitis</name>
    <dbReference type="NCBI Taxonomy" id="1652957"/>
    <lineage>
        <taxon>Bacteria</taxon>
        <taxon>Bacillati</taxon>
        <taxon>Bacillota</taxon>
        <taxon>Bacilli</taxon>
        <taxon>Lactobacillales</taxon>
        <taxon>Streptococcaceae</taxon>
        <taxon>Lactococcus</taxon>
    </lineage>
</organism>
<keyword evidence="2 3" id="KW-1133">Transmembrane helix</keyword>
<feature type="transmembrane region" description="Helical" evidence="3">
    <location>
        <begin position="106"/>
        <end position="126"/>
    </location>
</feature>
<dbReference type="InterPro" id="IPR009825">
    <property type="entry name" value="ECF_substrate-spec-like"/>
</dbReference>
<protein>
    <submittedName>
        <fullName evidence="4">ECF transporter S component</fullName>
    </submittedName>
</protein>
<proteinExistence type="predicted"/>
<evidence type="ECO:0000313" key="5">
    <source>
        <dbReference type="Proteomes" id="UP001595987"/>
    </source>
</evidence>
<gene>
    <name evidence="4" type="ORF">ACFO26_00310</name>
</gene>
<dbReference type="Proteomes" id="UP001595987">
    <property type="component" value="Unassembled WGS sequence"/>
</dbReference>
<dbReference type="EMBL" id="JBHSGD010000001">
    <property type="protein sequence ID" value="MFC4651351.1"/>
    <property type="molecule type" value="Genomic_DNA"/>
</dbReference>
<dbReference type="Pfam" id="PF07155">
    <property type="entry name" value="ECF-ribofla_trS"/>
    <property type="match status" value="1"/>
</dbReference>
<reference evidence="5" key="1">
    <citation type="journal article" date="2019" name="Int. J. Syst. Evol. Microbiol.">
        <title>The Global Catalogue of Microorganisms (GCM) 10K type strain sequencing project: providing services to taxonomists for standard genome sequencing and annotation.</title>
        <authorList>
            <consortium name="The Broad Institute Genomics Platform"/>
            <consortium name="The Broad Institute Genome Sequencing Center for Infectious Disease"/>
            <person name="Wu L."/>
            <person name="Ma J."/>
        </authorList>
    </citation>
    <scope>NUCLEOTIDE SEQUENCE [LARGE SCALE GENOMIC DNA]</scope>
    <source>
        <strain evidence="5">CCUG 63287</strain>
    </source>
</reference>
<feature type="transmembrane region" description="Helical" evidence="3">
    <location>
        <begin position="132"/>
        <end position="152"/>
    </location>
</feature>
<comment type="caution">
    <text evidence="4">The sequence shown here is derived from an EMBL/GenBank/DDBJ whole genome shotgun (WGS) entry which is preliminary data.</text>
</comment>
<evidence type="ECO:0000256" key="2">
    <source>
        <dbReference type="ARBA" id="ARBA00022989"/>
    </source>
</evidence>